<proteinExistence type="predicted"/>
<dbReference type="Proteomes" id="UP001524547">
    <property type="component" value="Unassembled WGS sequence"/>
</dbReference>
<feature type="region of interest" description="Disordered" evidence="1">
    <location>
        <begin position="1"/>
        <end position="21"/>
    </location>
</feature>
<accession>A0ABT1VWA7</accession>
<dbReference type="RefSeq" id="WP_422919372.1">
    <property type="nucleotide sequence ID" value="NZ_JAMZEJ010000004.1"/>
</dbReference>
<dbReference type="EMBL" id="JAMZEJ010000004">
    <property type="protein sequence ID" value="MCQ8240626.1"/>
    <property type="molecule type" value="Genomic_DNA"/>
</dbReference>
<evidence type="ECO:0000313" key="3">
    <source>
        <dbReference type="Proteomes" id="UP001524547"/>
    </source>
</evidence>
<comment type="caution">
    <text evidence="2">The sequence shown here is derived from an EMBL/GenBank/DDBJ whole genome shotgun (WGS) entry which is preliminary data.</text>
</comment>
<protein>
    <recommendedName>
        <fullName evidence="4">Anti-sigma factor NepR domain-containing protein</fullName>
    </recommendedName>
</protein>
<keyword evidence="3" id="KW-1185">Reference proteome</keyword>
<reference evidence="2 3" key="1">
    <citation type="submission" date="2022-06" db="EMBL/GenBank/DDBJ databases">
        <title>Rhizosaccharibacter gen. nov. sp. nov. KSS12, endophytic bacteria isolated from sugarcane.</title>
        <authorList>
            <person name="Pitiwittayakul N."/>
        </authorList>
    </citation>
    <scope>NUCLEOTIDE SEQUENCE [LARGE SCALE GENOMIC DNA]</scope>
    <source>
        <strain evidence="2 3">KSS12</strain>
    </source>
</reference>
<name>A0ABT1VWA7_9PROT</name>
<organism evidence="2 3">
    <name type="scientific">Rhizosaccharibacter radicis</name>
    <dbReference type="NCBI Taxonomy" id="2782605"/>
    <lineage>
        <taxon>Bacteria</taxon>
        <taxon>Pseudomonadati</taxon>
        <taxon>Pseudomonadota</taxon>
        <taxon>Alphaproteobacteria</taxon>
        <taxon>Acetobacterales</taxon>
        <taxon>Acetobacteraceae</taxon>
        <taxon>Rhizosaccharibacter</taxon>
    </lineage>
</organism>
<gene>
    <name evidence="2" type="ORF">NFI88_07185</name>
</gene>
<evidence type="ECO:0008006" key="4">
    <source>
        <dbReference type="Google" id="ProtNLM"/>
    </source>
</evidence>
<evidence type="ECO:0000256" key="1">
    <source>
        <dbReference type="SAM" id="MobiDB-lite"/>
    </source>
</evidence>
<sequence length="62" mass="6832">MSPANEKPSTGRSPAIGRKGRKPEAAFDLWLQRGLHQMFDNVAAEPIPEDLLKLIDGDRSDS</sequence>
<evidence type="ECO:0000313" key="2">
    <source>
        <dbReference type="EMBL" id="MCQ8240626.1"/>
    </source>
</evidence>